<sequence>MVVHDARFFDLPLDFGRGWQACPDHVCSGVVRGRLRLSHLFKTNQEFVLKIWELNHNNNNNDQEWLLVHNVTLETEETDRLFVAAFHPYNEDVICMFNDHDVYKYKIGQGKFKNIRPNS</sequence>
<evidence type="ECO:0000313" key="1">
    <source>
        <dbReference type="EMBL" id="PON61073.1"/>
    </source>
</evidence>
<protein>
    <recommendedName>
        <fullName evidence="3">F-box associated domain-containing protein</fullName>
    </recommendedName>
</protein>
<evidence type="ECO:0008006" key="3">
    <source>
        <dbReference type="Google" id="ProtNLM"/>
    </source>
</evidence>
<reference evidence="2" key="1">
    <citation type="submission" date="2016-06" db="EMBL/GenBank/DDBJ databases">
        <title>Parallel loss of symbiosis genes in relatives of nitrogen-fixing non-legume Parasponia.</title>
        <authorList>
            <person name="Van Velzen R."/>
            <person name="Holmer R."/>
            <person name="Bu F."/>
            <person name="Rutten L."/>
            <person name="Van Zeijl A."/>
            <person name="Liu W."/>
            <person name="Santuari L."/>
            <person name="Cao Q."/>
            <person name="Sharma T."/>
            <person name="Shen D."/>
            <person name="Roswanjaya Y."/>
            <person name="Wardhani T."/>
            <person name="Kalhor M.S."/>
            <person name="Jansen J."/>
            <person name="Van den Hoogen J."/>
            <person name="Gungor B."/>
            <person name="Hartog M."/>
            <person name="Hontelez J."/>
            <person name="Verver J."/>
            <person name="Yang W.-C."/>
            <person name="Schijlen E."/>
            <person name="Repin R."/>
            <person name="Schilthuizen M."/>
            <person name="Schranz E."/>
            <person name="Heidstra R."/>
            <person name="Miyata K."/>
            <person name="Fedorova E."/>
            <person name="Kohlen W."/>
            <person name="Bisseling T."/>
            <person name="Smit S."/>
            <person name="Geurts R."/>
        </authorList>
    </citation>
    <scope>NUCLEOTIDE SEQUENCE [LARGE SCALE GENOMIC DNA]</scope>
    <source>
        <strain evidence="2">cv. WU1-14</strain>
    </source>
</reference>
<gene>
    <name evidence="1" type="ORF">PanWU01x14_148590</name>
</gene>
<organism evidence="1 2">
    <name type="scientific">Parasponia andersonii</name>
    <name type="common">Sponia andersonii</name>
    <dbReference type="NCBI Taxonomy" id="3476"/>
    <lineage>
        <taxon>Eukaryota</taxon>
        <taxon>Viridiplantae</taxon>
        <taxon>Streptophyta</taxon>
        <taxon>Embryophyta</taxon>
        <taxon>Tracheophyta</taxon>
        <taxon>Spermatophyta</taxon>
        <taxon>Magnoliopsida</taxon>
        <taxon>eudicotyledons</taxon>
        <taxon>Gunneridae</taxon>
        <taxon>Pentapetalae</taxon>
        <taxon>rosids</taxon>
        <taxon>fabids</taxon>
        <taxon>Rosales</taxon>
        <taxon>Cannabaceae</taxon>
        <taxon>Parasponia</taxon>
    </lineage>
</organism>
<dbReference type="OrthoDB" id="10423545at2759"/>
<dbReference type="AlphaFoldDB" id="A0A2P5CJ60"/>
<accession>A0A2P5CJ60</accession>
<dbReference type="EMBL" id="JXTB01000124">
    <property type="protein sequence ID" value="PON61073.1"/>
    <property type="molecule type" value="Genomic_DNA"/>
</dbReference>
<comment type="caution">
    <text evidence="1">The sequence shown here is derived from an EMBL/GenBank/DDBJ whole genome shotgun (WGS) entry which is preliminary data.</text>
</comment>
<keyword evidence="2" id="KW-1185">Reference proteome</keyword>
<proteinExistence type="predicted"/>
<evidence type="ECO:0000313" key="2">
    <source>
        <dbReference type="Proteomes" id="UP000237105"/>
    </source>
</evidence>
<name>A0A2P5CJ60_PARAD</name>
<dbReference type="Proteomes" id="UP000237105">
    <property type="component" value="Unassembled WGS sequence"/>
</dbReference>